<dbReference type="RefSeq" id="WP_264601389.1">
    <property type="nucleotide sequence ID" value="NZ_JAOQNS010000005.1"/>
</dbReference>
<dbReference type="SMART" id="SM00989">
    <property type="entry name" value="V4R"/>
    <property type="match status" value="1"/>
</dbReference>
<keyword evidence="3" id="KW-1185">Reference proteome</keyword>
<protein>
    <submittedName>
        <fullName evidence="2">Divinyl protochlorophyllide a 8-vinyl-reductase</fullName>
        <ecNumber evidence="2">1.-.-.-</ecNumber>
    </submittedName>
</protein>
<evidence type="ECO:0000313" key="2">
    <source>
        <dbReference type="EMBL" id="MCW2307749.1"/>
    </source>
</evidence>
<dbReference type="Pfam" id="PF02830">
    <property type="entry name" value="V4R"/>
    <property type="match status" value="1"/>
</dbReference>
<dbReference type="EMBL" id="JAOQNS010000005">
    <property type="protein sequence ID" value="MCW2307749.1"/>
    <property type="molecule type" value="Genomic_DNA"/>
</dbReference>
<dbReference type="InterPro" id="IPR024096">
    <property type="entry name" value="NO_sig/Golgi_transp_ligand-bd"/>
</dbReference>
<organism evidence="2 3">
    <name type="scientific">Rhodobium gokarnense</name>
    <dbReference type="NCBI Taxonomy" id="364296"/>
    <lineage>
        <taxon>Bacteria</taxon>
        <taxon>Pseudomonadati</taxon>
        <taxon>Pseudomonadota</taxon>
        <taxon>Alphaproteobacteria</taxon>
        <taxon>Hyphomicrobiales</taxon>
        <taxon>Rhodobiaceae</taxon>
        <taxon>Rhodobium</taxon>
    </lineage>
</organism>
<dbReference type="InterPro" id="IPR010249">
    <property type="entry name" value="BchJ"/>
</dbReference>
<keyword evidence="2" id="KW-0560">Oxidoreductase</keyword>
<gene>
    <name evidence="2" type="ORF">M2319_002086</name>
</gene>
<sequence>MSYDCVQEHQDGLATAEMSATPARVGPNAVIQLAIVLQLRLGEARARAVFARAGFAPMLDDLPDEMVDERIPAALFSALFAELDGETAASVAEEAGLATADYIMANRIPGFARTLLKLLPGPLAAPLLTKAIAQHSWTFAGSGAFSATPGSPIVVEIADNPLAMPGCAWHRAVFERLYRNLVSRRTTVTHTSCCHDGAPACRFTIDISGGGPSRASAS</sequence>
<dbReference type="Proteomes" id="UP001209755">
    <property type="component" value="Unassembled WGS sequence"/>
</dbReference>
<comment type="caution">
    <text evidence="2">The sequence shown here is derived from an EMBL/GenBank/DDBJ whole genome shotgun (WGS) entry which is preliminary data.</text>
</comment>
<dbReference type="SUPFAM" id="SSF111126">
    <property type="entry name" value="Ligand-binding domain in the NO signalling and Golgi transport"/>
    <property type="match status" value="1"/>
</dbReference>
<accession>A0ABT3HBG5</accession>
<evidence type="ECO:0000313" key="3">
    <source>
        <dbReference type="Proteomes" id="UP001209755"/>
    </source>
</evidence>
<dbReference type="GO" id="GO:0016491">
    <property type="term" value="F:oxidoreductase activity"/>
    <property type="evidence" value="ECO:0007669"/>
    <property type="project" value="UniProtKB-KW"/>
</dbReference>
<feature type="domain" description="4-vinyl reductase 4VR" evidence="1">
    <location>
        <begin position="152"/>
        <end position="207"/>
    </location>
</feature>
<dbReference type="InterPro" id="IPR004096">
    <property type="entry name" value="V4R"/>
</dbReference>
<dbReference type="NCBIfam" id="TIGR02019">
    <property type="entry name" value="BchJ"/>
    <property type="match status" value="1"/>
</dbReference>
<evidence type="ECO:0000259" key="1">
    <source>
        <dbReference type="SMART" id="SM00989"/>
    </source>
</evidence>
<dbReference type="EC" id="1.-.-.-" evidence="2"/>
<proteinExistence type="predicted"/>
<name>A0ABT3HBG5_9HYPH</name>
<reference evidence="3" key="1">
    <citation type="submission" date="2023-07" db="EMBL/GenBank/DDBJ databases">
        <title>Genome sequencing of Purple Non-Sulfur Bacteria from various extreme environments.</title>
        <authorList>
            <person name="Mayer M."/>
        </authorList>
    </citation>
    <scope>NUCLEOTIDE SEQUENCE [LARGE SCALE GENOMIC DNA]</scope>
    <source>
        <strain evidence="3">DSM 17935</strain>
    </source>
</reference>